<comment type="catalytic activity">
    <reaction evidence="1">
        <text>ATP + protein L-histidine = ADP + protein N-phospho-L-histidine.</text>
        <dbReference type="EC" id="2.7.13.3"/>
    </reaction>
</comment>
<evidence type="ECO:0000256" key="14">
    <source>
        <dbReference type="ARBA" id="ARBA00024827"/>
    </source>
</evidence>
<proteinExistence type="predicted"/>
<evidence type="ECO:0000256" key="4">
    <source>
        <dbReference type="ARBA" id="ARBA00012438"/>
    </source>
</evidence>
<comment type="cofactor">
    <cofactor evidence="2">
        <name>[4Fe-4S] cluster</name>
        <dbReference type="ChEBI" id="CHEBI:49883"/>
    </cofactor>
</comment>
<dbReference type="Gene3D" id="3.30.450.20">
    <property type="entry name" value="PAS domain"/>
    <property type="match status" value="4"/>
</dbReference>
<dbReference type="SUPFAM" id="SSF55785">
    <property type="entry name" value="PYP-like sensor domain (PAS domain)"/>
    <property type="match status" value="4"/>
</dbReference>
<dbReference type="Gene3D" id="3.30.565.10">
    <property type="entry name" value="Histidine kinase-like ATPase, C-terminal domain"/>
    <property type="match status" value="1"/>
</dbReference>
<dbReference type="NCBIfam" id="TIGR00229">
    <property type="entry name" value="sensory_box"/>
    <property type="match status" value="2"/>
</dbReference>
<evidence type="ECO:0000256" key="9">
    <source>
        <dbReference type="ARBA" id="ARBA00022679"/>
    </source>
</evidence>
<dbReference type="CDD" id="cd16917">
    <property type="entry name" value="HATPase_UhpB-NarQ-NarX-like"/>
    <property type="match status" value="1"/>
</dbReference>
<protein>
    <recommendedName>
        <fullName evidence="5">Oxygen sensor histidine kinase NreB</fullName>
        <ecNumber evidence="4">2.7.13.3</ecNumber>
    </recommendedName>
    <alternativeName>
        <fullName evidence="15">Nitrogen regulation protein B</fullName>
    </alternativeName>
</protein>
<dbReference type="InterPro" id="IPR035965">
    <property type="entry name" value="PAS-like_dom_sf"/>
</dbReference>
<feature type="domain" description="PAC" evidence="18">
    <location>
        <begin position="268"/>
        <end position="320"/>
    </location>
</feature>
<dbReference type="Gene3D" id="1.20.5.1930">
    <property type="match status" value="1"/>
</dbReference>
<dbReference type="CDD" id="cd00130">
    <property type="entry name" value="PAS"/>
    <property type="match status" value="2"/>
</dbReference>
<evidence type="ECO:0000256" key="11">
    <source>
        <dbReference type="ARBA" id="ARBA00022777"/>
    </source>
</evidence>
<keyword evidence="10" id="KW-0479">Metal-binding</keyword>
<evidence type="ECO:0000256" key="10">
    <source>
        <dbReference type="ARBA" id="ARBA00022723"/>
    </source>
</evidence>
<gene>
    <name evidence="19" type="ORF">ACFS7Z_15880</name>
</gene>
<keyword evidence="7" id="KW-0963">Cytoplasm</keyword>
<comment type="subcellular location">
    <subcellularLocation>
        <location evidence="3">Cytoplasm</location>
    </subcellularLocation>
</comment>
<evidence type="ECO:0000256" key="16">
    <source>
        <dbReference type="SAM" id="Coils"/>
    </source>
</evidence>
<evidence type="ECO:0000256" key="15">
    <source>
        <dbReference type="ARBA" id="ARBA00030800"/>
    </source>
</evidence>
<comment type="caution">
    <text evidence="19">The sequence shown here is derived from an EMBL/GenBank/DDBJ whole genome shotgun (WGS) entry which is preliminary data.</text>
</comment>
<evidence type="ECO:0000256" key="8">
    <source>
        <dbReference type="ARBA" id="ARBA00022553"/>
    </source>
</evidence>
<dbReference type="InterPro" id="IPR011712">
    <property type="entry name" value="Sig_transdc_His_kin_sub3_dim/P"/>
</dbReference>
<sequence>MRKKNAYVDFINAFQEPSALSQLGVQRDYSNLIQVVEAAPDAYLILTPDLRIVLATDAYLTARQCQREELVGKYISDVFPDTPESSLDYFIKSLRASFDKVLGSKKMDQMVLQHYDAHQTTYLAEGLEEKHWIPSNTPVLNEAGEIMYIIHKLTDVTDLFQSKATEKKLLLQQHALKDKLEQLRDVEQKLKDAQQRLEETQTLGHIGSFEATFPYDDIRWSDELFRIHGLEPQSEKILFETCASFVHPDDREAFDKTLAAYYTEQKELNFIYRIVRSDEAVRVLHVIGRIVYTLSGKAHKVHGTIQDITEQVKAEQKIRENEALLSQTEKIGRVGSYSCDIATMQLQFSDGMFRLLGYEPGSFVPTLDFIDSVSQPDDALVVRQILEQAAKTKQPYEYLRRIYRPNGKMFYMHSIGRVECDSEGNAKRFIGIVHDITERQQAEEKLRQSEFHYRMLVSNTPDIITRWREDLELVFSNQHFEAVTGLPVTSLYLKAAPEAEKQEGSSLSWKEKVGLVMEMGEPLDHNHSYDLPFGRAYYHSRLVPEYADDGTIKSVLVIARDISALKKLEQENLNLRLSQQKDLLLAIMETQETERRRIAEALHSGIGQLLYGAKLNLDQLTRVKVAQDASKIKATVLKTDQMLHEAIKQVRTISHELTPSVLEHFGLEVAFQQMCVPFNTEDMELQCEVFNLRQDVERHLQVCVYRIAQELVNNIIKHAEATKASLLMREQKDSLVLLAEDNGKGFAPEQIQTEGIGLKSIQDRVKLLNGTMRIHSAPNQGTLVQITLPLGPVPGRGLHRKRL</sequence>
<organism evidence="19 20">
    <name type="scientific">Pontibacter toksunensis</name>
    <dbReference type="NCBI Taxonomy" id="1332631"/>
    <lineage>
        <taxon>Bacteria</taxon>
        <taxon>Pseudomonadati</taxon>
        <taxon>Bacteroidota</taxon>
        <taxon>Cytophagia</taxon>
        <taxon>Cytophagales</taxon>
        <taxon>Hymenobacteraceae</taxon>
        <taxon>Pontibacter</taxon>
    </lineage>
</organism>
<dbReference type="InterPro" id="IPR013656">
    <property type="entry name" value="PAS_4"/>
</dbReference>
<dbReference type="PROSITE" id="PS50109">
    <property type="entry name" value="HIS_KIN"/>
    <property type="match status" value="1"/>
</dbReference>
<feature type="domain" description="PAC" evidence="18">
    <location>
        <begin position="396"/>
        <end position="448"/>
    </location>
</feature>
<evidence type="ECO:0000256" key="13">
    <source>
        <dbReference type="ARBA" id="ARBA00023014"/>
    </source>
</evidence>
<keyword evidence="12" id="KW-0408">Iron</keyword>
<dbReference type="PROSITE" id="PS50113">
    <property type="entry name" value="PAC"/>
    <property type="match status" value="2"/>
</dbReference>
<keyword evidence="11" id="KW-0418">Kinase</keyword>
<dbReference type="PANTHER" id="PTHR43304">
    <property type="entry name" value="PHYTOCHROME-LIKE PROTEIN CPH1"/>
    <property type="match status" value="1"/>
</dbReference>
<dbReference type="InterPro" id="IPR001610">
    <property type="entry name" value="PAC"/>
</dbReference>
<evidence type="ECO:0000256" key="3">
    <source>
        <dbReference type="ARBA" id="ARBA00004496"/>
    </source>
</evidence>
<dbReference type="SUPFAM" id="SSF55874">
    <property type="entry name" value="ATPase domain of HSP90 chaperone/DNA topoisomerase II/histidine kinase"/>
    <property type="match status" value="1"/>
</dbReference>
<dbReference type="Pfam" id="PF02518">
    <property type="entry name" value="HATPase_c"/>
    <property type="match status" value="1"/>
</dbReference>
<feature type="coiled-coil region" evidence="16">
    <location>
        <begin position="173"/>
        <end position="203"/>
    </location>
</feature>
<dbReference type="InterPro" id="IPR005467">
    <property type="entry name" value="His_kinase_dom"/>
</dbReference>
<dbReference type="Pfam" id="PF08448">
    <property type="entry name" value="PAS_4"/>
    <property type="match status" value="1"/>
</dbReference>
<keyword evidence="8" id="KW-0597">Phosphoprotein</keyword>
<dbReference type="Pfam" id="PF07730">
    <property type="entry name" value="HisKA_3"/>
    <property type="match status" value="1"/>
</dbReference>
<dbReference type="InterPro" id="IPR004358">
    <property type="entry name" value="Sig_transdc_His_kin-like_C"/>
</dbReference>
<keyword evidence="20" id="KW-1185">Reference proteome</keyword>
<evidence type="ECO:0000313" key="20">
    <source>
        <dbReference type="Proteomes" id="UP001597641"/>
    </source>
</evidence>
<evidence type="ECO:0000256" key="6">
    <source>
        <dbReference type="ARBA" id="ARBA00022485"/>
    </source>
</evidence>
<evidence type="ECO:0000256" key="5">
    <source>
        <dbReference type="ARBA" id="ARBA00017322"/>
    </source>
</evidence>
<dbReference type="InterPro" id="IPR000014">
    <property type="entry name" value="PAS"/>
</dbReference>
<dbReference type="EMBL" id="JBHUOX010000012">
    <property type="protein sequence ID" value="MFD3001854.1"/>
    <property type="molecule type" value="Genomic_DNA"/>
</dbReference>
<feature type="domain" description="Histidine kinase" evidence="17">
    <location>
        <begin position="704"/>
        <end position="792"/>
    </location>
</feature>
<dbReference type="EC" id="2.7.13.3" evidence="4"/>
<dbReference type="SMART" id="SM00091">
    <property type="entry name" value="PAS"/>
    <property type="match status" value="3"/>
</dbReference>
<evidence type="ECO:0000256" key="7">
    <source>
        <dbReference type="ARBA" id="ARBA00022490"/>
    </source>
</evidence>
<dbReference type="SMART" id="SM00387">
    <property type="entry name" value="HATPase_c"/>
    <property type="match status" value="1"/>
</dbReference>
<name>A0ABW6BY03_9BACT</name>
<dbReference type="InterPro" id="IPR013655">
    <property type="entry name" value="PAS_fold_3"/>
</dbReference>
<dbReference type="RefSeq" id="WP_377486508.1">
    <property type="nucleotide sequence ID" value="NZ_JBHUOX010000012.1"/>
</dbReference>
<keyword evidence="6" id="KW-0004">4Fe-4S</keyword>
<dbReference type="Pfam" id="PF08447">
    <property type="entry name" value="PAS_3"/>
    <property type="match status" value="2"/>
</dbReference>
<evidence type="ECO:0000259" key="18">
    <source>
        <dbReference type="PROSITE" id="PS50113"/>
    </source>
</evidence>
<dbReference type="PANTHER" id="PTHR43304:SF1">
    <property type="entry name" value="PAC DOMAIN-CONTAINING PROTEIN"/>
    <property type="match status" value="1"/>
</dbReference>
<evidence type="ECO:0000256" key="2">
    <source>
        <dbReference type="ARBA" id="ARBA00001966"/>
    </source>
</evidence>
<dbReference type="PRINTS" id="PR00344">
    <property type="entry name" value="BCTRLSENSOR"/>
</dbReference>
<evidence type="ECO:0000256" key="12">
    <source>
        <dbReference type="ARBA" id="ARBA00023004"/>
    </source>
</evidence>
<accession>A0ABW6BY03</accession>
<reference evidence="20" key="1">
    <citation type="journal article" date="2019" name="Int. J. Syst. Evol. Microbiol.">
        <title>The Global Catalogue of Microorganisms (GCM) 10K type strain sequencing project: providing services to taxonomists for standard genome sequencing and annotation.</title>
        <authorList>
            <consortium name="The Broad Institute Genomics Platform"/>
            <consortium name="The Broad Institute Genome Sequencing Center for Infectious Disease"/>
            <person name="Wu L."/>
            <person name="Ma J."/>
        </authorList>
    </citation>
    <scope>NUCLEOTIDE SEQUENCE [LARGE SCALE GENOMIC DNA]</scope>
    <source>
        <strain evidence="20">KCTC 23984</strain>
    </source>
</reference>
<dbReference type="InterPro" id="IPR052162">
    <property type="entry name" value="Sensor_kinase/Photoreceptor"/>
</dbReference>
<keyword evidence="16" id="KW-0175">Coiled coil</keyword>
<keyword evidence="13" id="KW-0411">Iron-sulfur</keyword>
<dbReference type="InterPro" id="IPR000700">
    <property type="entry name" value="PAS-assoc_C"/>
</dbReference>
<dbReference type="Proteomes" id="UP001597641">
    <property type="component" value="Unassembled WGS sequence"/>
</dbReference>
<dbReference type="InterPro" id="IPR003594">
    <property type="entry name" value="HATPase_dom"/>
</dbReference>
<evidence type="ECO:0000259" key="17">
    <source>
        <dbReference type="PROSITE" id="PS50109"/>
    </source>
</evidence>
<evidence type="ECO:0000313" key="19">
    <source>
        <dbReference type="EMBL" id="MFD3001854.1"/>
    </source>
</evidence>
<dbReference type="SMART" id="SM00086">
    <property type="entry name" value="PAC"/>
    <property type="match status" value="2"/>
</dbReference>
<evidence type="ECO:0000256" key="1">
    <source>
        <dbReference type="ARBA" id="ARBA00000085"/>
    </source>
</evidence>
<keyword evidence="9" id="KW-0808">Transferase</keyword>
<dbReference type="Gene3D" id="2.10.70.100">
    <property type="match status" value="2"/>
</dbReference>
<comment type="function">
    <text evidence="14">Member of the two-component regulatory system NreB/NreC involved in the control of dissimilatory nitrate/nitrite reduction in response to oxygen. NreB functions as a direct oxygen sensor histidine kinase which is autophosphorylated, in the absence of oxygen, probably at the conserved histidine residue, and transfers its phosphate group probably to a conserved aspartate residue of NreC. NreB/NreC activates the expression of the nitrate (narGHJI) and nitrite (nir) reductase operons, as well as the putative nitrate transporter gene narT.</text>
</comment>
<dbReference type="InterPro" id="IPR036890">
    <property type="entry name" value="HATPase_C_sf"/>
</dbReference>